<dbReference type="InterPro" id="IPR014094">
    <property type="entry name" value="LpoB"/>
</dbReference>
<comment type="caution">
    <text evidence="1">The sequence shown here is derived from an EMBL/GenBank/DDBJ whole genome shotgun (WGS) entry which is preliminary data.</text>
</comment>
<protein>
    <recommendedName>
        <fullName evidence="3">Penicillin-binding protein activator LpoB</fullName>
    </recommendedName>
</protein>
<reference evidence="1 2" key="1">
    <citation type="submission" date="2019-01" db="EMBL/GenBank/DDBJ databases">
        <authorList>
            <person name="Chen W.-M."/>
        </authorList>
    </citation>
    <scope>NUCLEOTIDE SEQUENCE [LARGE SCALE GENOMIC DNA]</scope>
    <source>
        <strain evidence="1 2">HPM-16</strain>
    </source>
</reference>
<proteinExistence type="predicted"/>
<sequence>MKLLNFVGASLIATALVGCNTMPGPGGQAGVSVLDSNTRAHLDTELTMADYTAFAENVTNKMLSSRIVQSWGNKRPRLIVARLQNNTDNENIRMQDIHDRITETILNSGVARLVDTSATRFDYVVKTELSSTRQYGQDGAELAFFKLEFKMFKIDGEMVGQWSDVLPLGRAKQKFL</sequence>
<dbReference type="PROSITE" id="PS51257">
    <property type="entry name" value="PROKAR_LIPOPROTEIN"/>
    <property type="match status" value="1"/>
</dbReference>
<keyword evidence="2" id="KW-1185">Reference proteome</keyword>
<dbReference type="RefSeq" id="WP_127694723.1">
    <property type="nucleotide sequence ID" value="NZ_SACQ01000006.1"/>
</dbReference>
<gene>
    <name evidence="1" type="ORF">EOE65_12790</name>
</gene>
<evidence type="ECO:0000313" key="2">
    <source>
        <dbReference type="Proteomes" id="UP000282818"/>
    </source>
</evidence>
<organism evidence="1 2">
    <name type="scientific">Neptunomonas marina</name>
    <dbReference type="NCBI Taxonomy" id="1815562"/>
    <lineage>
        <taxon>Bacteria</taxon>
        <taxon>Pseudomonadati</taxon>
        <taxon>Pseudomonadota</taxon>
        <taxon>Gammaproteobacteria</taxon>
        <taxon>Oceanospirillales</taxon>
        <taxon>Oceanospirillaceae</taxon>
        <taxon>Neptunomonas</taxon>
    </lineage>
</organism>
<name>A0A437Q5Z5_9GAMM</name>
<dbReference type="AlphaFoldDB" id="A0A437Q5Z5"/>
<dbReference type="EMBL" id="SACQ01000006">
    <property type="protein sequence ID" value="RVU29938.1"/>
    <property type="molecule type" value="Genomic_DNA"/>
</dbReference>
<evidence type="ECO:0008006" key="3">
    <source>
        <dbReference type="Google" id="ProtNLM"/>
    </source>
</evidence>
<dbReference type="Pfam" id="PF13036">
    <property type="entry name" value="LpoB"/>
    <property type="match status" value="1"/>
</dbReference>
<dbReference type="Gene3D" id="3.40.50.10610">
    <property type="entry name" value="ABC-type transport auxiliary lipoprotein component"/>
    <property type="match status" value="1"/>
</dbReference>
<accession>A0A437Q5Z5</accession>
<dbReference type="Proteomes" id="UP000282818">
    <property type="component" value="Unassembled WGS sequence"/>
</dbReference>
<evidence type="ECO:0000313" key="1">
    <source>
        <dbReference type="EMBL" id="RVU29938.1"/>
    </source>
</evidence>